<organism evidence="1 2">
    <name type="scientific">Desulforudis audaxviator (strain MP104C)</name>
    <dbReference type="NCBI Taxonomy" id="477974"/>
    <lineage>
        <taxon>Bacteria</taxon>
        <taxon>Bacillati</taxon>
        <taxon>Bacillota</taxon>
        <taxon>Clostridia</taxon>
        <taxon>Thermoanaerobacterales</taxon>
        <taxon>Candidatus Desulforudaceae</taxon>
        <taxon>Candidatus Desulforudis</taxon>
    </lineage>
</organism>
<evidence type="ECO:0000313" key="1">
    <source>
        <dbReference type="EMBL" id="ACA60023.1"/>
    </source>
</evidence>
<reference evidence="2" key="1">
    <citation type="submission" date="2007-10" db="EMBL/GenBank/DDBJ databases">
        <title>Complete sequence of chromosome of Desulforudis audaxviator MP104C.</title>
        <authorList>
            <person name="Copeland A."/>
            <person name="Lucas S."/>
            <person name="Lapidus A."/>
            <person name="Barry K."/>
            <person name="Glavina del Rio T."/>
            <person name="Dalin E."/>
            <person name="Tice H."/>
            <person name="Bruce D."/>
            <person name="Pitluck S."/>
            <person name="Lowry S.R."/>
            <person name="Larimer F."/>
            <person name="Land M.L."/>
            <person name="Hauser L."/>
            <person name="Kyrpides N."/>
            <person name="Ivanova N.N."/>
            <person name="Richardson P."/>
        </authorList>
    </citation>
    <scope>NUCLEOTIDE SEQUENCE [LARGE SCALE GENOMIC DNA]</scope>
    <source>
        <strain evidence="2">MP104C</strain>
    </source>
</reference>
<dbReference type="KEGG" id="dau:Daud_1519"/>
<name>B1I4V5_DESAP</name>
<dbReference type="RefSeq" id="WP_012302605.1">
    <property type="nucleotide sequence ID" value="NC_010424.1"/>
</dbReference>
<dbReference type="EMBL" id="CP000860">
    <property type="protein sequence ID" value="ACA60023.1"/>
    <property type="molecule type" value="Genomic_DNA"/>
</dbReference>
<gene>
    <name evidence="1" type="ordered locus">Daud_1519</name>
</gene>
<proteinExistence type="predicted"/>
<reference evidence="1 2" key="2">
    <citation type="journal article" date="2008" name="Science">
        <title>Environmental genomics reveals a single-species ecosystem deep within Earth.</title>
        <authorList>
            <person name="Chivian D."/>
            <person name="Brodie E.L."/>
            <person name="Alm E.J."/>
            <person name="Culley D.E."/>
            <person name="Dehal P.S."/>
            <person name="Desantis T.Z."/>
            <person name="Gihring T.M."/>
            <person name="Lapidus A."/>
            <person name="Lin L.H."/>
            <person name="Lowry S.R."/>
            <person name="Moser D.P."/>
            <person name="Richardson P.M."/>
            <person name="Southam G."/>
            <person name="Wanger G."/>
            <person name="Pratt L.M."/>
            <person name="Andersen G.L."/>
            <person name="Hazen T.C."/>
            <person name="Brockman F.J."/>
            <person name="Arkin A.P."/>
            <person name="Onstott T.C."/>
        </authorList>
    </citation>
    <scope>NUCLEOTIDE SEQUENCE [LARGE SCALE GENOMIC DNA]</scope>
    <source>
        <strain evidence="1 2">MP104C</strain>
    </source>
</reference>
<keyword evidence="2" id="KW-1185">Reference proteome</keyword>
<dbReference type="HOGENOM" id="CLU_2092836_0_0_9"/>
<evidence type="ECO:0000313" key="2">
    <source>
        <dbReference type="Proteomes" id="UP000008544"/>
    </source>
</evidence>
<sequence>MSGADSRREKCVELLNKDRPDLRDLYAALVARLWFPGTEKYLLTERIFKELPALLWDALLPEEGFEGEAREIIVNILWAMTKQRTWKVHREWGVQSEPLVYEAWRRGYPVEPHLEL</sequence>
<protein>
    <submittedName>
        <fullName evidence="1">Uncharacterized protein</fullName>
    </submittedName>
</protein>
<accession>B1I4V5</accession>
<dbReference type="Proteomes" id="UP000008544">
    <property type="component" value="Chromosome"/>
</dbReference>
<dbReference type="STRING" id="477974.Daud_1519"/>
<dbReference type="AlphaFoldDB" id="B1I4V5"/>